<organism evidence="1 2">
    <name type="scientific">Candidatus Methanogaster sp</name>
    <dbReference type="NCBI Taxonomy" id="3386292"/>
    <lineage>
        <taxon>Archaea</taxon>
        <taxon>Methanobacteriati</taxon>
        <taxon>Methanobacteriota</taxon>
        <taxon>Stenosarchaea group</taxon>
        <taxon>Methanomicrobia</taxon>
        <taxon>Methanosarcinales</taxon>
        <taxon>ANME-2 cluster</taxon>
        <taxon>Candidatus Methanogasteraceae</taxon>
        <taxon>Candidatus Methanogaster</taxon>
    </lineage>
</organism>
<gene>
    <name evidence="1" type="ORF">C4B59_06375</name>
</gene>
<evidence type="ECO:0000313" key="1">
    <source>
        <dbReference type="EMBL" id="PXF60975.1"/>
    </source>
</evidence>
<dbReference type="EMBL" id="PQXF01000009">
    <property type="protein sequence ID" value="PXF60975.1"/>
    <property type="molecule type" value="Genomic_DNA"/>
</dbReference>
<reference evidence="1" key="1">
    <citation type="submission" date="2018-01" db="EMBL/GenBank/DDBJ databases">
        <authorList>
            <person name="Krukenberg V."/>
        </authorList>
    </citation>
    <scope>NUCLEOTIDE SEQUENCE</scope>
    <source>
        <strain evidence="1">E20ANME2</strain>
    </source>
</reference>
<sequence length="867" mass="97984">MKRADFIYQDMRWQMLTRNRATTLGNLSELKNIIREHIASELPVSELTSSLIVALTETDDTEILGKATLVSRDFLTKLTENITKFPTGQLPVLFASLQLFAVEPGQYGLETTENPDSEINRMTGREIEDRKKMQNTYKEAQDLLAEAKRLRALAITALLKFFGRDEFSGIDNYIKDELPPLITALNADGRYRPFRTSLAANISDKLYRFANRTDDPALAELLHKLISKKYIKFGTSGFRAFVDKDFTSERSDFVTVAICNDLETSQSKGGMPVVITYDTRIGAREFALESAKVFLSRGFPVRFAEEPSPTGALVYWLREVEENNAAGGENMTPSHNPLSTQGQRWSMENGDVAPTSVTDRIEREANILCMRDQPPLKYDLSKAEAEGKFVYVDMREKYTAYIADFLRSQRLDKLLLGFYSQPEHRFIHNAMNGVARGYIQEIFEKLGIPAESVFPMDSGKDDLLGLRFYANPEEQWLLPTADRLERVGALFECANDTDGDRCGGILDRDGFINLNKLLAMICDFVIRGLAWENHIVIRTGTTSTAIDDVVRTLSEDGGYDIPTPEWDRVNSLIRHPFYSIRKVTGDVEYALTLQRFPCIDTEVGFKYISAAMKRYDLPAAVAGEESGGFTVKRFPDKDGIIGICMIASMIAWHEKPPGEIWREHTERYGEKYDKRLDIWAPNNPKENIINSWLDNPPESIAGQDVLWAGGTYHDKVEFVLQDPGGGTISRLLVRASGTEEINRIYIESSDEQVLQVIRQAALDRLNELIIEDVGTAANHHDLSDRIASTGMTFMTESDRKRYFDAVRARMDALAATEGEEPGTIYRRVLHLLTLDIDRDVNVRHLAWGVDIGAEYYQRIFGPELGAF</sequence>
<name>A0AC61L3X7_9EURY</name>
<evidence type="ECO:0000313" key="2">
    <source>
        <dbReference type="Proteomes" id="UP000248329"/>
    </source>
</evidence>
<protein>
    <submittedName>
        <fullName evidence="1">Uncharacterized protein</fullName>
    </submittedName>
</protein>
<dbReference type="Proteomes" id="UP000248329">
    <property type="component" value="Unassembled WGS sequence"/>
</dbReference>
<proteinExistence type="predicted"/>
<comment type="caution">
    <text evidence="1">The sequence shown here is derived from an EMBL/GenBank/DDBJ whole genome shotgun (WGS) entry which is preliminary data.</text>
</comment>
<accession>A0AC61L3X7</accession>